<proteinExistence type="inferred from homology"/>
<evidence type="ECO:0000256" key="1">
    <source>
        <dbReference type="ARBA" id="ARBA00007734"/>
    </source>
</evidence>
<dbReference type="CDD" id="cd00254">
    <property type="entry name" value="LT-like"/>
    <property type="match status" value="1"/>
</dbReference>
<organism evidence="5 6">
    <name type="scientific">Oryzisolibacter propanilivorax</name>
    <dbReference type="NCBI Taxonomy" id="1527607"/>
    <lineage>
        <taxon>Bacteria</taxon>
        <taxon>Pseudomonadati</taxon>
        <taxon>Pseudomonadota</taxon>
        <taxon>Betaproteobacteria</taxon>
        <taxon>Burkholderiales</taxon>
        <taxon>Comamonadaceae</taxon>
        <taxon>Oryzisolibacter</taxon>
    </lineage>
</organism>
<reference evidence="6" key="1">
    <citation type="submission" date="2016-10" db="EMBL/GenBank/DDBJ databases">
        <authorList>
            <person name="Varghese N."/>
            <person name="Submissions S."/>
        </authorList>
    </citation>
    <scope>NUCLEOTIDE SEQUENCE [LARGE SCALE GENOMIC DNA]</scope>
    <source>
        <strain evidence="6">EPL6</strain>
    </source>
</reference>
<evidence type="ECO:0000256" key="3">
    <source>
        <dbReference type="SAM" id="Phobius"/>
    </source>
</evidence>
<feature type="region of interest" description="Disordered" evidence="2">
    <location>
        <begin position="255"/>
        <end position="284"/>
    </location>
</feature>
<dbReference type="OrthoDB" id="9815002at2"/>
<name>A0A1G9UML9_9BURK</name>
<dbReference type="InterPro" id="IPR023346">
    <property type="entry name" value="Lysozyme-like_dom_sf"/>
</dbReference>
<feature type="transmembrane region" description="Helical" evidence="3">
    <location>
        <begin position="25"/>
        <end position="46"/>
    </location>
</feature>
<dbReference type="Gene3D" id="1.10.530.10">
    <property type="match status" value="1"/>
</dbReference>
<evidence type="ECO:0000313" key="6">
    <source>
        <dbReference type="Proteomes" id="UP000198552"/>
    </source>
</evidence>
<dbReference type="EMBL" id="FNHP01000009">
    <property type="protein sequence ID" value="SDM61131.1"/>
    <property type="molecule type" value="Genomic_DNA"/>
</dbReference>
<keyword evidence="3" id="KW-1133">Transmembrane helix</keyword>
<feature type="domain" description="Transglycosylase SLT" evidence="4">
    <location>
        <begin position="142"/>
        <end position="216"/>
    </location>
</feature>
<evidence type="ECO:0000259" key="4">
    <source>
        <dbReference type="Pfam" id="PF01464"/>
    </source>
</evidence>
<keyword evidence="6" id="KW-1185">Reference proteome</keyword>
<dbReference type="PANTHER" id="PTHR37423:SF2">
    <property type="entry name" value="MEMBRANE-BOUND LYTIC MUREIN TRANSGLYCOSYLASE C"/>
    <property type="match status" value="1"/>
</dbReference>
<dbReference type="AlphaFoldDB" id="A0A1G9UML9"/>
<feature type="compositionally biased region" description="Low complexity" evidence="2">
    <location>
        <begin position="85"/>
        <end position="97"/>
    </location>
</feature>
<feature type="compositionally biased region" description="Low complexity" evidence="2">
    <location>
        <begin position="271"/>
        <end position="284"/>
    </location>
</feature>
<comment type="similarity">
    <text evidence="1">Belongs to the transglycosylase Slt family.</text>
</comment>
<dbReference type="InterPro" id="IPR008258">
    <property type="entry name" value="Transglycosylase_SLT_dom_1"/>
</dbReference>
<dbReference type="PANTHER" id="PTHR37423">
    <property type="entry name" value="SOLUBLE LYTIC MUREIN TRANSGLYCOSYLASE-RELATED"/>
    <property type="match status" value="1"/>
</dbReference>
<sequence>MTASGSVVASVRTFAANIVNGLVVVTHSSFALLGLAVAFVAIALTARPDLRHSGEEQLRGWLQSRQPVNTKTAQAAEVATQPVSAPATPRPAAATPRPIAINPQQLPREQAAVAYWLSKKYRVAPEPVAALVTEAYELGRSAKLDPTLILAIVAIESSFNPFAQSSVGAQGLMQVMTRVHTDKYEDVGGHLAAFNPLTNLRVGVQVLQECISRAGSLEGGLRYYVGAANLPHDGGYAAKVLAEHFRLRQVAGGRAASPAPAPAKPVLSTKAPADAAPATPSAALPPTADKVAMLAGA</sequence>
<keyword evidence="3" id="KW-0472">Membrane</keyword>
<accession>A0A1G9UML9</accession>
<gene>
    <name evidence="5" type="ORF">SAMN05428957_10973</name>
</gene>
<dbReference type="RefSeq" id="WP_091571578.1">
    <property type="nucleotide sequence ID" value="NZ_FNHP01000009.1"/>
</dbReference>
<evidence type="ECO:0000313" key="5">
    <source>
        <dbReference type="EMBL" id="SDM61131.1"/>
    </source>
</evidence>
<dbReference type="STRING" id="1527607.SAMN05428957_10973"/>
<keyword evidence="3" id="KW-0812">Transmembrane</keyword>
<protein>
    <submittedName>
        <fullName evidence="5">Transglycosylase SLT domain-containing protein</fullName>
    </submittedName>
</protein>
<dbReference type="SUPFAM" id="SSF53955">
    <property type="entry name" value="Lysozyme-like"/>
    <property type="match status" value="1"/>
</dbReference>
<dbReference type="Pfam" id="PF01464">
    <property type="entry name" value="SLT"/>
    <property type="match status" value="1"/>
</dbReference>
<feature type="region of interest" description="Disordered" evidence="2">
    <location>
        <begin position="76"/>
        <end position="97"/>
    </location>
</feature>
<dbReference type="Proteomes" id="UP000198552">
    <property type="component" value="Unassembled WGS sequence"/>
</dbReference>
<evidence type="ECO:0000256" key="2">
    <source>
        <dbReference type="SAM" id="MobiDB-lite"/>
    </source>
</evidence>